<evidence type="ECO:0000313" key="2">
    <source>
        <dbReference type="Proteomes" id="UP001217089"/>
    </source>
</evidence>
<evidence type="ECO:0000313" key="1">
    <source>
        <dbReference type="EMBL" id="KAJ8309366.1"/>
    </source>
</evidence>
<protein>
    <submittedName>
        <fullName evidence="1">Uncharacterized protein</fullName>
    </submittedName>
</protein>
<keyword evidence="2" id="KW-1185">Reference proteome</keyword>
<reference evidence="1 2" key="1">
    <citation type="submission" date="2022-12" db="EMBL/GenBank/DDBJ databases">
        <title>Chromosome-level genome of Tegillarca granosa.</title>
        <authorList>
            <person name="Kim J."/>
        </authorList>
    </citation>
    <scope>NUCLEOTIDE SEQUENCE [LARGE SCALE GENOMIC DNA]</scope>
    <source>
        <strain evidence="1">Teg-2019</strain>
        <tissue evidence="1">Adductor muscle</tissue>
    </source>
</reference>
<gene>
    <name evidence="1" type="ORF">KUTeg_014240</name>
</gene>
<dbReference type="PANTHER" id="PTHR10697">
    <property type="entry name" value="MAMMALIAN EPENDYMIN-RELATED PROTEIN 1"/>
    <property type="match status" value="1"/>
</dbReference>
<accession>A0ABQ9EW12</accession>
<name>A0ABQ9EW12_TEGGR</name>
<comment type="caution">
    <text evidence="1">The sequence shown here is derived from an EMBL/GenBank/DDBJ whole genome shotgun (WGS) entry which is preliminary data.</text>
</comment>
<dbReference type="PANTHER" id="PTHR10697:SF1">
    <property type="entry name" value="MAMMALIAN EPENDYMIN-RELATED PROTEIN 1"/>
    <property type="match status" value="1"/>
</dbReference>
<dbReference type="InterPro" id="IPR001299">
    <property type="entry name" value="Ependymin"/>
</dbReference>
<organism evidence="1 2">
    <name type="scientific">Tegillarca granosa</name>
    <name type="common">Malaysian cockle</name>
    <name type="synonym">Anadara granosa</name>
    <dbReference type="NCBI Taxonomy" id="220873"/>
    <lineage>
        <taxon>Eukaryota</taxon>
        <taxon>Metazoa</taxon>
        <taxon>Spiralia</taxon>
        <taxon>Lophotrochozoa</taxon>
        <taxon>Mollusca</taxon>
        <taxon>Bivalvia</taxon>
        <taxon>Autobranchia</taxon>
        <taxon>Pteriomorphia</taxon>
        <taxon>Arcoida</taxon>
        <taxon>Arcoidea</taxon>
        <taxon>Arcidae</taxon>
        <taxon>Tegillarca</taxon>
    </lineage>
</organism>
<sequence>MELILNLSYSSLFVDDNEGGIAFVSEPPPQWEGRLLRVDREKNYRVYAKLTYDETNLRYRRIEELQEGSEEEQLDIIHLFKEVSTKWFRFVYQGKEYRIDLKTQKCNTTLSVRPWRPYGVPMNANFTGSALVGGSGLPGESLVVNNFFGRLSPNMSFAGVVTYTGCIPIRLDYIDTFSGTLNIEHNTYVF</sequence>
<proteinExistence type="predicted"/>
<dbReference type="EMBL" id="JARBDR010000657">
    <property type="protein sequence ID" value="KAJ8309366.1"/>
    <property type="molecule type" value="Genomic_DNA"/>
</dbReference>
<dbReference type="Proteomes" id="UP001217089">
    <property type="component" value="Unassembled WGS sequence"/>
</dbReference>
<dbReference type="Pfam" id="PF00811">
    <property type="entry name" value="Ependymin"/>
    <property type="match status" value="1"/>
</dbReference>